<evidence type="ECO:0000313" key="21">
    <source>
        <dbReference type="WBParaSite" id="PgR011_g025_t01"/>
    </source>
</evidence>
<comment type="pathway">
    <text evidence="3">Protein modification; protein glycosylation.</text>
</comment>
<dbReference type="AlphaFoldDB" id="A0A915AQI5"/>
<dbReference type="WBParaSite" id="PgR011_g025_t01">
    <property type="protein sequence ID" value="PgR011_g025_t01"/>
    <property type="gene ID" value="PgR011_g025"/>
</dbReference>
<dbReference type="InterPro" id="IPR019378">
    <property type="entry name" value="GDP-Fuc_O-FucTrfase"/>
</dbReference>
<keyword evidence="8" id="KW-0256">Endoplasmic reticulum</keyword>
<evidence type="ECO:0000256" key="17">
    <source>
        <dbReference type="ARBA" id="ARBA00047273"/>
    </source>
</evidence>
<dbReference type="FunFam" id="3.40.50.11350:FF:000002">
    <property type="entry name" value="GDP-fucose protein O-fucosyltransferase 2"/>
    <property type="match status" value="1"/>
</dbReference>
<evidence type="ECO:0000256" key="7">
    <source>
        <dbReference type="ARBA" id="ARBA00022729"/>
    </source>
</evidence>
<dbReference type="EC" id="2.4.1.221" evidence="4"/>
<keyword evidence="19" id="KW-0812">Transmembrane</keyword>
<dbReference type="PANTHER" id="PTHR13398:SF0">
    <property type="entry name" value="GDP-FUCOSE PROTEIN O-FUCOSYLTRANSFERASE 2"/>
    <property type="match status" value="1"/>
</dbReference>
<evidence type="ECO:0000256" key="19">
    <source>
        <dbReference type="SAM" id="Phobius"/>
    </source>
</evidence>
<comment type="catalytic activity">
    <reaction evidence="18">
        <text>L-seryl-[protein] + GDP-beta-L-fucose = 3-O-(alpha-L-fucosyl)-L-seryl-[protein] + GDP + H(+)</text>
        <dbReference type="Rhea" id="RHEA:63644"/>
        <dbReference type="Rhea" id="RHEA-COMP:9863"/>
        <dbReference type="Rhea" id="RHEA-COMP:17914"/>
        <dbReference type="ChEBI" id="CHEBI:15378"/>
        <dbReference type="ChEBI" id="CHEBI:29999"/>
        <dbReference type="ChEBI" id="CHEBI:57273"/>
        <dbReference type="ChEBI" id="CHEBI:58189"/>
        <dbReference type="ChEBI" id="CHEBI:189632"/>
        <dbReference type="EC" id="2.4.1.221"/>
    </reaction>
    <physiologicalReaction direction="left-to-right" evidence="18">
        <dbReference type="Rhea" id="RHEA:63645"/>
    </physiologicalReaction>
</comment>
<dbReference type="Gene3D" id="3.40.50.11340">
    <property type="match status" value="1"/>
</dbReference>
<dbReference type="PANTHER" id="PTHR13398">
    <property type="entry name" value="GDP-FUCOSE PROTEIN O-FUCOSYLTRANSFERASE 2"/>
    <property type="match status" value="1"/>
</dbReference>
<evidence type="ECO:0000256" key="15">
    <source>
        <dbReference type="ARBA" id="ARBA00026232"/>
    </source>
</evidence>
<comment type="catalytic activity">
    <reaction evidence="17">
        <text>L-threonyl-[protein] + GDP-beta-L-fucose = 3-O-(alpha-L-fucosyl)-L-threonyl-[protein] + GDP + H(+)</text>
        <dbReference type="Rhea" id="RHEA:70491"/>
        <dbReference type="Rhea" id="RHEA-COMP:11060"/>
        <dbReference type="Rhea" id="RHEA-COMP:17915"/>
        <dbReference type="ChEBI" id="CHEBI:15378"/>
        <dbReference type="ChEBI" id="CHEBI:30013"/>
        <dbReference type="ChEBI" id="CHEBI:57273"/>
        <dbReference type="ChEBI" id="CHEBI:58189"/>
        <dbReference type="ChEBI" id="CHEBI:189631"/>
        <dbReference type="EC" id="2.4.1.221"/>
    </reaction>
    <physiologicalReaction direction="left-to-right" evidence="17">
        <dbReference type="Rhea" id="RHEA:70492"/>
    </physiologicalReaction>
</comment>
<sequence>SRKAKMLSGWNLIYSIIVSIVVLSKCEDGEILVSVIDRMTSSNERKFIIYDVNHGEGFNLRRDVFMRIADTVRRLRERGHNYVLVLPPWGGLYHWKAAESKLPWSLFFDIASINQLVPVVEFHEFLRGTNNDDIDEVIYLQGYAEGWKDGHFEIKYDKRECIDGNKYYRFHDGKWHSWFFSYNDIHAKAFSCVSIQGDSNTLAELIERNYSTMNSLFIDRAETILHSNFGDSRYWQSRRAMRYAKHLVQLGNNFRKEKFGSDDITDGTIVDKNWQDTMKKHGEALGGNFICVHWRRRDFIRSHRDNIPTVKGTAQQIVKILNAEKLKSVFLSTDAPSDEVDDLRKSLPSDVIVEQFLDHGSLSDGEISIVDQWICAHARYFIGTYVSTFSYRIQEDREILGFHPETTFNRLCPDNDQNCEQPAKWKIIYEDSELYDF</sequence>
<dbReference type="InterPro" id="IPR045130">
    <property type="entry name" value="OFUT2-like"/>
</dbReference>
<evidence type="ECO:0000256" key="10">
    <source>
        <dbReference type="ARBA" id="ARBA00023157"/>
    </source>
</evidence>
<evidence type="ECO:0000256" key="12">
    <source>
        <dbReference type="ARBA" id="ARBA00023253"/>
    </source>
</evidence>
<dbReference type="Gene3D" id="3.40.50.11350">
    <property type="match status" value="1"/>
</dbReference>
<dbReference type="Proteomes" id="UP000887569">
    <property type="component" value="Unplaced"/>
</dbReference>
<evidence type="ECO:0000256" key="4">
    <source>
        <dbReference type="ARBA" id="ARBA00012196"/>
    </source>
</evidence>
<evidence type="ECO:0000256" key="3">
    <source>
        <dbReference type="ARBA" id="ARBA00004922"/>
    </source>
</evidence>
<dbReference type="GO" id="GO:0046922">
    <property type="term" value="F:peptide-O-fucosyltransferase activity"/>
    <property type="evidence" value="ECO:0007669"/>
    <property type="project" value="UniProtKB-EC"/>
</dbReference>
<organism evidence="20 21">
    <name type="scientific">Parascaris univalens</name>
    <name type="common">Nematode worm</name>
    <dbReference type="NCBI Taxonomy" id="6257"/>
    <lineage>
        <taxon>Eukaryota</taxon>
        <taxon>Metazoa</taxon>
        <taxon>Ecdysozoa</taxon>
        <taxon>Nematoda</taxon>
        <taxon>Chromadorea</taxon>
        <taxon>Rhabditida</taxon>
        <taxon>Spirurina</taxon>
        <taxon>Ascaridomorpha</taxon>
        <taxon>Ascaridoidea</taxon>
        <taxon>Ascarididae</taxon>
        <taxon>Parascaris</taxon>
    </lineage>
</organism>
<feature type="transmembrane region" description="Helical" evidence="19">
    <location>
        <begin position="7"/>
        <end position="24"/>
    </location>
</feature>
<evidence type="ECO:0000256" key="5">
    <source>
        <dbReference type="ARBA" id="ARBA00022676"/>
    </source>
</evidence>
<evidence type="ECO:0000256" key="1">
    <source>
        <dbReference type="ARBA" id="ARBA00004240"/>
    </source>
</evidence>
<proteinExistence type="inferred from homology"/>
<keyword evidence="9" id="KW-0333">Golgi apparatus</keyword>
<dbReference type="GO" id="GO:0006004">
    <property type="term" value="P:fucose metabolic process"/>
    <property type="evidence" value="ECO:0007669"/>
    <property type="project" value="UniProtKB-KW"/>
</dbReference>
<evidence type="ECO:0000256" key="18">
    <source>
        <dbReference type="ARBA" id="ARBA00048647"/>
    </source>
</evidence>
<evidence type="ECO:0000256" key="9">
    <source>
        <dbReference type="ARBA" id="ARBA00023034"/>
    </source>
</evidence>
<evidence type="ECO:0000256" key="16">
    <source>
        <dbReference type="ARBA" id="ARBA00033083"/>
    </source>
</evidence>
<dbReference type="Pfam" id="PF10250">
    <property type="entry name" value="O-FucT"/>
    <property type="match status" value="1"/>
</dbReference>
<keyword evidence="6" id="KW-0808">Transferase</keyword>
<evidence type="ECO:0000256" key="11">
    <source>
        <dbReference type="ARBA" id="ARBA00023180"/>
    </source>
</evidence>
<dbReference type="GO" id="GO:0005794">
    <property type="term" value="C:Golgi apparatus"/>
    <property type="evidence" value="ECO:0007669"/>
    <property type="project" value="UniProtKB-SubCell"/>
</dbReference>
<keyword evidence="12" id="KW-0294">Fucose metabolism</keyword>
<keyword evidence="19" id="KW-0472">Membrane</keyword>
<keyword evidence="10" id="KW-1015">Disulfide bond</keyword>
<reference evidence="21" key="1">
    <citation type="submission" date="2022-11" db="UniProtKB">
        <authorList>
            <consortium name="WormBaseParasite"/>
        </authorList>
    </citation>
    <scope>IDENTIFICATION</scope>
</reference>
<protein>
    <recommendedName>
        <fullName evidence="15">GDP-fucose protein O-fucosyltransferase 2</fullName>
        <ecNumber evidence="4">2.4.1.221</ecNumber>
    </recommendedName>
    <alternativeName>
        <fullName evidence="16">Peptide-O-fucosyltransferase 2</fullName>
    </alternativeName>
</protein>
<keyword evidence="20" id="KW-1185">Reference proteome</keyword>
<keyword evidence="5" id="KW-0328">Glycosyltransferase</keyword>
<keyword evidence="19" id="KW-1133">Transmembrane helix</keyword>
<keyword evidence="7" id="KW-0732">Signal</keyword>
<dbReference type="GO" id="GO:0005783">
    <property type="term" value="C:endoplasmic reticulum"/>
    <property type="evidence" value="ECO:0007669"/>
    <property type="project" value="UniProtKB-SubCell"/>
</dbReference>
<comment type="subcellular location">
    <subcellularLocation>
        <location evidence="1">Endoplasmic reticulum</location>
    </subcellularLocation>
    <subcellularLocation>
        <location evidence="2">Golgi apparatus</location>
    </subcellularLocation>
</comment>
<dbReference type="CDD" id="cd11298">
    <property type="entry name" value="O-FucT-2"/>
    <property type="match status" value="1"/>
</dbReference>
<keyword evidence="11" id="KW-0325">Glycoprotein</keyword>
<evidence type="ECO:0000256" key="6">
    <source>
        <dbReference type="ARBA" id="ARBA00022679"/>
    </source>
</evidence>
<name>A0A915AQI5_PARUN</name>
<evidence type="ECO:0000256" key="14">
    <source>
        <dbReference type="ARBA" id="ARBA00025803"/>
    </source>
</evidence>
<evidence type="ECO:0000256" key="13">
    <source>
        <dbReference type="ARBA" id="ARBA00023277"/>
    </source>
</evidence>
<evidence type="ECO:0000313" key="20">
    <source>
        <dbReference type="Proteomes" id="UP000887569"/>
    </source>
</evidence>
<evidence type="ECO:0000256" key="2">
    <source>
        <dbReference type="ARBA" id="ARBA00004555"/>
    </source>
</evidence>
<evidence type="ECO:0000256" key="8">
    <source>
        <dbReference type="ARBA" id="ARBA00022824"/>
    </source>
</evidence>
<keyword evidence="13" id="KW-0119">Carbohydrate metabolism</keyword>
<comment type="similarity">
    <text evidence="14">Belongs to the glycosyltransferase 68 family.</text>
</comment>
<accession>A0A915AQI5</accession>